<dbReference type="InterPro" id="IPR036271">
    <property type="entry name" value="Tet_transcr_reg_TetR-rel_C_sf"/>
</dbReference>
<dbReference type="OrthoDB" id="4542604at2"/>
<keyword evidence="1 2" id="KW-0238">DNA-binding</keyword>
<dbReference type="SUPFAM" id="SSF48498">
    <property type="entry name" value="Tetracyclin repressor-like, C-terminal domain"/>
    <property type="match status" value="1"/>
</dbReference>
<feature type="DNA-binding region" description="H-T-H motif" evidence="2">
    <location>
        <begin position="51"/>
        <end position="70"/>
    </location>
</feature>
<dbReference type="GO" id="GO:0000976">
    <property type="term" value="F:transcription cis-regulatory region binding"/>
    <property type="evidence" value="ECO:0007669"/>
    <property type="project" value="TreeGrafter"/>
</dbReference>
<proteinExistence type="predicted"/>
<evidence type="ECO:0000313" key="6">
    <source>
        <dbReference type="Proteomes" id="UP000094053"/>
    </source>
</evidence>
<dbReference type="GO" id="GO:0003700">
    <property type="term" value="F:DNA-binding transcription factor activity"/>
    <property type="evidence" value="ECO:0007669"/>
    <property type="project" value="TreeGrafter"/>
</dbReference>
<dbReference type="RefSeq" id="WP_069411781.1">
    <property type="nucleotide sequence ID" value="NZ_JACKUL010000020.1"/>
</dbReference>
<evidence type="ECO:0000256" key="2">
    <source>
        <dbReference type="PROSITE-ProRule" id="PRU00335"/>
    </source>
</evidence>
<comment type="caution">
    <text evidence="5">The sequence shown here is derived from an EMBL/GenBank/DDBJ whole genome shotgun (WGS) entry which is preliminary data.</text>
</comment>
<dbReference type="PRINTS" id="PR00455">
    <property type="entry name" value="HTHTETR"/>
</dbReference>
<evidence type="ECO:0000256" key="3">
    <source>
        <dbReference type="SAM" id="MobiDB-lite"/>
    </source>
</evidence>
<dbReference type="InterPro" id="IPR009057">
    <property type="entry name" value="Homeodomain-like_sf"/>
</dbReference>
<feature type="region of interest" description="Disordered" evidence="3">
    <location>
        <begin position="1"/>
        <end position="21"/>
    </location>
</feature>
<dbReference type="EMBL" id="MIHA01000001">
    <property type="protein sequence ID" value="ODQ92431.1"/>
    <property type="molecule type" value="Genomic_DNA"/>
</dbReference>
<protein>
    <submittedName>
        <fullName evidence="5">AsnC family transcriptional regulator</fullName>
    </submittedName>
</protein>
<evidence type="ECO:0000256" key="1">
    <source>
        <dbReference type="ARBA" id="ARBA00023125"/>
    </source>
</evidence>
<gene>
    <name evidence="5" type="ORF">BHQ18_01470</name>
</gene>
<feature type="domain" description="HTH tetR-type" evidence="4">
    <location>
        <begin position="29"/>
        <end position="88"/>
    </location>
</feature>
<reference evidence="6" key="1">
    <citation type="submission" date="2016-09" db="EMBL/GenBank/DDBJ databases">
        <authorList>
            <person name="Greninger A.L."/>
            <person name="Jerome K.R."/>
            <person name="Mcnair B."/>
            <person name="Wallis C."/>
            <person name="Fang F."/>
        </authorList>
    </citation>
    <scope>NUCLEOTIDE SEQUENCE [LARGE SCALE GENOMIC DNA]</scope>
    <source>
        <strain evidence="6">M6</strain>
    </source>
</reference>
<dbReference type="Proteomes" id="UP000094053">
    <property type="component" value="Unassembled WGS sequence"/>
</dbReference>
<keyword evidence="6" id="KW-1185">Reference proteome</keyword>
<dbReference type="PANTHER" id="PTHR30055">
    <property type="entry name" value="HTH-TYPE TRANSCRIPTIONAL REGULATOR RUTR"/>
    <property type="match status" value="1"/>
</dbReference>
<evidence type="ECO:0000313" key="5">
    <source>
        <dbReference type="EMBL" id="ODQ92431.1"/>
    </source>
</evidence>
<dbReference type="PROSITE" id="PS50977">
    <property type="entry name" value="HTH_TETR_2"/>
    <property type="match status" value="1"/>
</dbReference>
<evidence type="ECO:0000259" key="4">
    <source>
        <dbReference type="PROSITE" id="PS50977"/>
    </source>
</evidence>
<dbReference type="PANTHER" id="PTHR30055:SF160">
    <property type="entry name" value="TRANSCRIPTIONAL REGULATORY PROTEIN (PROBABLY ASNC-FAMILY)-RELATED"/>
    <property type="match status" value="1"/>
</dbReference>
<dbReference type="InterPro" id="IPR050109">
    <property type="entry name" value="HTH-type_TetR-like_transc_reg"/>
</dbReference>
<dbReference type="Pfam" id="PF00440">
    <property type="entry name" value="TetR_N"/>
    <property type="match status" value="1"/>
</dbReference>
<accession>A0A1E3RRG7</accession>
<dbReference type="InterPro" id="IPR001647">
    <property type="entry name" value="HTH_TetR"/>
</dbReference>
<dbReference type="AlphaFoldDB" id="A0A1E3RRG7"/>
<sequence>MRRGSKPRPSGESGVKVDARSERWREHRKKVRAEIVDAAFRAIDNLGPNVSVREIAEEAGTAKPKIYRHFTDKSDMFSEIGQRMRDMLWAAIIPSIDVEHDSARQIVARGVGHYVELVEQHPNVVRFLLQGRFADQSAAAMTTVNKGSEITLAVADMISAQLKDLASDPAAFELAAFAIFGTAASATDWWLGADDDQPRRMPADQFIAHMTTIMVGAINGTAELLGIKIDADQPINTAVRKQQPVA</sequence>
<dbReference type="STRING" id="1776.BHQ18_01470"/>
<dbReference type="SUPFAM" id="SSF46689">
    <property type="entry name" value="Homeodomain-like"/>
    <property type="match status" value="1"/>
</dbReference>
<name>A0A1E3RRG7_MYCFV</name>
<dbReference type="Gene3D" id="1.10.357.10">
    <property type="entry name" value="Tetracycline Repressor, domain 2"/>
    <property type="match status" value="1"/>
</dbReference>
<organism evidence="5 6">
    <name type="scientific">Mycolicibacterium flavescens</name>
    <name type="common">Mycobacterium flavescens</name>
    <dbReference type="NCBI Taxonomy" id="1776"/>
    <lineage>
        <taxon>Bacteria</taxon>
        <taxon>Bacillati</taxon>
        <taxon>Actinomycetota</taxon>
        <taxon>Actinomycetes</taxon>
        <taxon>Mycobacteriales</taxon>
        <taxon>Mycobacteriaceae</taxon>
        <taxon>Mycolicibacterium</taxon>
    </lineage>
</organism>